<dbReference type="GO" id="GO:0006635">
    <property type="term" value="P:fatty acid beta-oxidation"/>
    <property type="evidence" value="ECO:0007669"/>
    <property type="project" value="UniProtKB-UniPathway"/>
</dbReference>
<dbReference type="Gene3D" id="1.10.12.10">
    <property type="entry name" value="Lyase 2-enoyl-coa Hydratase, Chain A, domain 2"/>
    <property type="match status" value="1"/>
</dbReference>
<keyword evidence="5" id="KW-0007">Acetylation</keyword>
<name>A0A4R2PMS1_RHOSA</name>
<dbReference type="InterPro" id="IPR029045">
    <property type="entry name" value="ClpP/crotonase-like_dom_sf"/>
</dbReference>
<keyword evidence="6" id="KW-0443">Lipid metabolism</keyword>
<keyword evidence="7" id="KW-0576">Peroxisome</keyword>
<reference evidence="10 11" key="1">
    <citation type="submission" date="2019-03" db="EMBL/GenBank/DDBJ databases">
        <title>Genomic Encyclopedia of Type Strains, Phase IV (KMG-IV): sequencing the most valuable type-strain genomes for metagenomic binning, comparative biology and taxonomic classification.</title>
        <authorList>
            <person name="Goeker M."/>
        </authorList>
    </citation>
    <scope>NUCLEOTIDE SEQUENCE [LARGE SCALE GENOMIC DNA]</scope>
    <source>
        <strain evidence="10 11">DSM 2132</strain>
    </source>
</reference>
<dbReference type="InterPro" id="IPR045002">
    <property type="entry name" value="Ech1-like"/>
</dbReference>
<evidence type="ECO:0000313" key="10">
    <source>
        <dbReference type="EMBL" id="TCP35345.1"/>
    </source>
</evidence>
<dbReference type="AlphaFoldDB" id="A0A4R2PMS1"/>
<dbReference type="PANTHER" id="PTHR43149:SF1">
    <property type="entry name" value="DELTA(3,5)-DELTA(2,4)-DIENOYL-COA ISOMERASE, MITOCHONDRIAL"/>
    <property type="match status" value="1"/>
</dbReference>
<dbReference type="UniPathway" id="UPA00659"/>
<accession>A0A4R2PMS1</accession>
<dbReference type="InterPro" id="IPR001753">
    <property type="entry name" value="Enoyl-CoA_hydra/iso"/>
</dbReference>
<comment type="pathway">
    <text evidence="2">Lipid metabolism; fatty acid beta-oxidation.</text>
</comment>
<dbReference type="NCBIfam" id="NF004794">
    <property type="entry name" value="PRK06142.1"/>
    <property type="match status" value="1"/>
</dbReference>
<keyword evidence="4" id="KW-0276">Fatty acid metabolism</keyword>
<dbReference type="PANTHER" id="PTHR43149">
    <property type="entry name" value="ENOYL-COA HYDRATASE"/>
    <property type="match status" value="1"/>
</dbReference>
<keyword evidence="8" id="KW-0413">Isomerase</keyword>
<evidence type="ECO:0000256" key="5">
    <source>
        <dbReference type="ARBA" id="ARBA00022990"/>
    </source>
</evidence>
<comment type="caution">
    <text evidence="10">The sequence shown here is derived from an EMBL/GenBank/DDBJ whole genome shotgun (WGS) entry which is preliminary data.</text>
</comment>
<dbReference type="InterPro" id="IPR018376">
    <property type="entry name" value="Enoyl-CoA_hyd/isom_CS"/>
</dbReference>
<sequence length="277" mass="29933">MPFEPAEMESLTLTVDRKIAHVELNRPDKRNAMNRAFWDDLPRLMDALSERSDVRAVVISGRGAMFTAGLDLTMAQEFVAPADADPGRVREKLRRTILAMQDTFTAIERCRVPVIAAIHGGCLGGGVDLVTACDLRFAAADAYFTIQEINIAMVADVGTLQRAPHLLPHGVLRELAYTGRPMTADEAAGYGFVNAVLPDREATLDRAFETAHTIAAKSPLAVTGTKQVINHARDHNVADGLDYVATWNAGLLMNGDLMKGMSAALSKSPAAYDDLAD</sequence>
<evidence type="ECO:0000256" key="8">
    <source>
        <dbReference type="ARBA" id="ARBA00023235"/>
    </source>
</evidence>
<gene>
    <name evidence="10" type="ORF">EV659_104197</name>
</gene>
<dbReference type="RefSeq" id="WP_132708239.1">
    <property type="nucleotide sequence ID" value="NZ_JACIGF010000004.1"/>
</dbReference>
<proteinExistence type="inferred from homology"/>
<keyword evidence="11" id="KW-1185">Reference proteome</keyword>
<dbReference type="InterPro" id="IPR014748">
    <property type="entry name" value="Enoyl-CoA_hydra_C"/>
</dbReference>
<comment type="similarity">
    <text evidence="3 9">Belongs to the enoyl-CoA hydratase/isomerase family.</text>
</comment>
<evidence type="ECO:0000256" key="4">
    <source>
        <dbReference type="ARBA" id="ARBA00022832"/>
    </source>
</evidence>
<dbReference type="CDD" id="cd06558">
    <property type="entry name" value="crotonase-like"/>
    <property type="match status" value="1"/>
</dbReference>
<evidence type="ECO:0000256" key="3">
    <source>
        <dbReference type="ARBA" id="ARBA00005254"/>
    </source>
</evidence>
<dbReference type="Pfam" id="PF00378">
    <property type="entry name" value="ECH_1"/>
    <property type="match status" value="1"/>
</dbReference>
<dbReference type="PROSITE" id="PS00166">
    <property type="entry name" value="ENOYL_COA_HYDRATASE"/>
    <property type="match status" value="1"/>
</dbReference>
<dbReference type="SUPFAM" id="SSF52096">
    <property type="entry name" value="ClpP/crotonase"/>
    <property type="match status" value="1"/>
</dbReference>
<dbReference type="Proteomes" id="UP000295399">
    <property type="component" value="Unassembled WGS sequence"/>
</dbReference>
<organism evidence="10 11">
    <name type="scientific">Rhodothalassium salexigens DSM 2132</name>
    <dbReference type="NCBI Taxonomy" id="1188247"/>
    <lineage>
        <taxon>Bacteria</taxon>
        <taxon>Pseudomonadati</taxon>
        <taxon>Pseudomonadota</taxon>
        <taxon>Alphaproteobacteria</taxon>
        <taxon>Rhodothalassiales</taxon>
        <taxon>Rhodothalassiaceae</taxon>
        <taxon>Rhodothalassium</taxon>
    </lineage>
</organism>
<evidence type="ECO:0000256" key="6">
    <source>
        <dbReference type="ARBA" id="ARBA00023098"/>
    </source>
</evidence>
<dbReference type="GO" id="GO:0005737">
    <property type="term" value="C:cytoplasm"/>
    <property type="evidence" value="ECO:0007669"/>
    <property type="project" value="UniProtKB-ARBA"/>
</dbReference>
<dbReference type="GO" id="GO:0016853">
    <property type="term" value="F:isomerase activity"/>
    <property type="evidence" value="ECO:0007669"/>
    <property type="project" value="UniProtKB-KW"/>
</dbReference>
<dbReference type="Gene3D" id="3.90.226.10">
    <property type="entry name" value="2-enoyl-CoA Hydratase, Chain A, domain 1"/>
    <property type="match status" value="1"/>
</dbReference>
<dbReference type="FunFam" id="3.90.226.10:FF:000024">
    <property type="entry name" value="Delta3,5-delta2,4-dienoyl-CoA isomerase"/>
    <property type="match status" value="1"/>
</dbReference>
<protein>
    <submittedName>
        <fullName evidence="10">Enoyl-CoA hydratase</fullName>
    </submittedName>
</protein>
<evidence type="ECO:0000256" key="9">
    <source>
        <dbReference type="RuleBase" id="RU003707"/>
    </source>
</evidence>
<evidence type="ECO:0000256" key="7">
    <source>
        <dbReference type="ARBA" id="ARBA00023140"/>
    </source>
</evidence>
<evidence type="ECO:0000256" key="2">
    <source>
        <dbReference type="ARBA" id="ARBA00005005"/>
    </source>
</evidence>
<evidence type="ECO:0000313" key="11">
    <source>
        <dbReference type="Proteomes" id="UP000295399"/>
    </source>
</evidence>
<dbReference type="EMBL" id="SLXO01000004">
    <property type="protein sequence ID" value="TCP35345.1"/>
    <property type="molecule type" value="Genomic_DNA"/>
</dbReference>
<dbReference type="OrthoDB" id="9802898at2"/>
<comment type="subcellular location">
    <subcellularLocation>
        <location evidence="1">Peroxisome</location>
    </subcellularLocation>
</comment>
<dbReference type="InParanoid" id="A0A4R2PMS1"/>
<evidence type="ECO:0000256" key="1">
    <source>
        <dbReference type="ARBA" id="ARBA00004275"/>
    </source>
</evidence>
<dbReference type="FunFam" id="1.10.12.10:FF:000004">
    <property type="entry name" value="Delta3,5-delta2,4-dienoyl-CoA isomerase"/>
    <property type="match status" value="1"/>
</dbReference>